<evidence type="ECO:0000256" key="9">
    <source>
        <dbReference type="SAM" id="Phobius"/>
    </source>
</evidence>
<feature type="domain" description="NADH:quinone oxidoreductase/Mrp antiporter transmembrane" evidence="10">
    <location>
        <begin position="1"/>
        <end position="44"/>
    </location>
</feature>
<dbReference type="GO" id="GO:0015990">
    <property type="term" value="P:electron transport coupled proton transport"/>
    <property type="evidence" value="ECO:0007669"/>
    <property type="project" value="TreeGrafter"/>
</dbReference>
<organism evidence="11 12">
    <name type="scientific">Gossypium davidsonii</name>
    <name type="common">Davidson's cotton</name>
    <name type="synonym">Gossypium klotzschianum subsp. davidsonii</name>
    <dbReference type="NCBI Taxonomy" id="34287"/>
    <lineage>
        <taxon>Eukaryota</taxon>
        <taxon>Viridiplantae</taxon>
        <taxon>Streptophyta</taxon>
        <taxon>Embryophyta</taxon>
        <taxon>Tracheophyta</taxon>
        <taxon>Spermatophyta</taxon>
        <taxon>Magnoliopsida</taxon>
        <taxon>eudicotyledons</taxon>
        <taxon>Gunneridae</taxon>
        <taxon>Pentapetalae</taxon>
        <taxon>rosids</taxon>
        <taxon>malvids</taxon>
        <taxon>Malvales</taxon>
        <taxon>Malvaceae</taxon>
        <taxon>Malvoideae</taxon>
        <taxon>Gossypium</taxon>
    </lineage>
</organism>
<evidence type="ECO:0000256" key="7">
    <source>
        <dbReference type="ARBA" id="ARBA00023027"/>
    </source>
</evidence>
<dbReference type="AlphaFoldDB" id="A0A7J8RFV1"/>
<feature type="transmembrane region" description="Helical" evidence="9">
    <location>
        <begin position="31"/>
        <end position="50"/>
    </location>
</feature>
<evidence type="ECO:0000256" key="6">
    <source>
        <dbReference type="ARBA" id="ARBA00022989"/>
    </source>
</evidence>
<reference evidence="11 12" key="1">
    <citation type="journal article" date="2019" name="Genome Biol. Evol.">
        <title>Insights into the evolution of the New World diploid cottons (Gossypium, subgenus Houzingenia) based on genome sequencing.</title>
        <authorList>
            <person name="Grover C.E."/>
            <person name="Arick M.A. 2nd"/>
            <person name="Thrash A."/>
            <person name="Conover J.L."/>
            <person name="Sanders W.S."/>
            <person name="Peterson D.G."/>
            <person name="Frelichowski J.E."/>
            <person name="Scheffler J.A."/>
            <person name="Scheffler B.E."/>
            <person name="Wendel J.F."/>
        </authorList>
    </citation>
    <scope>NUCLEOTIDE SEQUENCE [LARGE SCALE GENOMIC DNA]</scope>
    <source>
        <strain evidence="11">27</strain>
        <tissue evidence="11">Leaf</tissue>
    </source>
</reference>
<evidence type="ECO:0000313" key="12">
    <source>
        <dbReference type="Proteomes" id="UP000593561"/>
    </source>
</evidence>
<keyword evidence="3" id="KW-0813">Transport</keyword>
<dbReference type="Pfam" id="PF00361">
    <property type="entry name" value="Proton_antipo_M"/>
    <property type="match status" value="1"/>
</dbReference>
<comment type="subcellular location">
    <subcellularLocation>
        <location evidence="1">Membrane</location>
        <topology evidence="1">Multi-pass membrane protein</topology>
    </subcellularLocation>
</comment>
<evidence type="ECO:0000256" key="8">
    <source>
        <dbReference type="ARBA" id="ARBA00023136"/>
    </source>
</evidence>
<dbReference type="PANTHER" id="PTHR42829">
    <property type="entry name" value="NADH-UBIQUINONE OXIDOREDUCTASE CHAIN 5"/>
    <property type="match status" value="1"/>
</dbReference>
<keyword evidence="8 9" id="KW-0472">Membrane</keyword>
<dbReference type="EMBL" id="JABFAC010000005">
    <property type="protein sequence ID" value="MBA0612246.1"/>
    <property type="molecule type" value="Genomic_DNA"/>
</dbReference>
<dbReference type="GO" id="GO:0016020">
    <property type="term" value="C:membrane"/>
    <property type="evidence" value="ECO:0007669"/>
    <property type="project" value="UniProtKB-SubCell"/>
</dbReference>
<name>A0A7J8RFV1_GOSDV</name>
<keyword evidence="12" id="KW-1185">Reference proteome</keyword>
<gene>
    <name evidence="11" type="ORF">Godav_012875</name>
</gene>
<sequence>MSQLGYMMLALGMGTYRATLFHLITHAYSKVLLFLVFGPIIHFMEVIGRYSP</sequence>
<comment type="caution">
    <text evidence="11">The sequence shown here is derived from an EMBL/GenBank/DDBJ whole genome shotgun (WGS) entry which is preliminary data.</text>
</comment>
<comment type="similarity">
    <text evidence="2">Belongs to the complex I subunit 5 family.</text>
</comment>
<evidence type="ECO:0000259" key="10">
    <source>
        <dbReference type="Pfam" id="PF00361"/>
    </source>
</evidence>
<keyword evidence="6 9" id="KW-1133">Transmembrane helix</keyword>
<evidence type="ECO:0000256" key="2">
    <source>
        <dbReference type="ARBA" id="ARBA00008200"/>
    </source>
</evidence>
<keyword evidence="5" id="KW-1278">Translocase</keyword>
<evidence type="ECO:0000313" key="11">
    <source>
        <dbReference type="EMBL" id="MBA0612246.1"/>
    </source>
</evidence>
<dbReference type="InterPro" id="IPR001750">
    <property type="entry name" value="ND/Mrp_TM"/>
</dbReference>
<dbReference type="GO" id="GO:0009507">
    <property type="term" value="C:chloroplast"/>
    <property type="evidence" value="ECO:0007669"/>
    <property type="project" value="TreeGrafter"/>
</dbReference>
<evidence type="ECO:0000256" key="4">
    <source>
        <dbReference type="ARBA" id="ARBA00022692"/>
    </source>
</evidence>
<proteinExistence type="inferred from homology"/>
<evidence type="ECO:0000256" key="1">
    <source>
        <dbReference type="ARBA" id="ARBA00004141"/>
    </source>
</evidence>
<dbReference type="GO" id="GO:0008137">
    <property type="term" value="F:NADH dehydrogenase (ubiquinone) activity"/>
    <property type="evidence" value="ECO:0007669"/>
    <property type="project" value="InterPro"/>
</dbReference>
<protein>
    <recommendedName>
        <fullName evidence="10">NADH:quinone oxidoreductase/Mrp antiporter transmembrane domain-containing protein</fullName>
    </recommendedName>
</protein>
<keyword evidence="4 9" id="KW-0812">Transmembrane</keyword>
<accession>A0A7J8RFV1</accession>
<keyword evidence="7" id="KW-0520">NAD</keyword>
<dbReference type="InterPro" id="IPR003945">
    <property type="entry name" value="NU5C-like"/>
</dbReference>
<dbReference type="GO" id="GO:0042773">
    <property type="term" value="P:ATP synthesis coupled electron transport"/>
    <property type="evidence" value="ECO:0007669"/>
    <property type="project" value="InterPro"/>
</dbReference>
<dbReference type="PANTHER" id="PTHR42829:SF2">
    <property type="entry name" value="NADH-UBIQUINONE OXIDOREDUCTASE CHAIN 5"/>
    <property type="match status" value="1"/>
</dbReference>
<dbReference type="Proteomes" id="UP000593561">
    <property type="component" value="Unassembled WGS sequence"/>
</dbReference>
<dbReference type="GO" id="GO:0003954">
    <property type="term" value="F:NADH dehydrogenase activity"/>
    <property type="evidence" value="ECO:0007669"/>
    <property type="project" value="TreeGrafter"/>
</dbReference>
<evidence type="ECO:0000256" key="3">
    <source>
        <dbReference type="ARBA" id="ARBA00022448"/>
    </source>
</evidence>
<evidence type="ECO:0000256" key="5">
    <source>
        <dbReference type="ARBA" id="ARBA00022967"/>
    </source>
</evidence>